<evidence type="ECO:0000313" key="2">
    <source>
        <dbReference type="EMBL" id="GMR60465.1"/>
    </source>
</evidence>
<dbReference type="AlphaFoldDB" id="A0AAN5IDW7"/>
<feature type="non-terminal residue" evidence="2">
    <location>
        <position position="1"/>
    </location>
</feature>
<reference evidence="3" key="1">
    <citation type="submission" date="2022-10" db="EMBL/GenBank/DDBJ databases">
        <title>Genome assembly of Pristionchus species.</title>
        <authorList>
            <person name="Yoshida K."/>
            <person name="Sommer R.J."/>
        </authorList>
    </citation>
    <scope>NUCLEOTIDE SEQUENCE [LARGE SCALE GENOMIC DNA]</scope>
    <source>
        <strain evidence="3">RS5460</strain>
    </source>
</reference>
<dbReference type="EMBL" id="BTRK01000006">
    <property type="protein sequence ID" value="GMR60465.1"/>
    <property type="molecule type" value="Genomic_DNA"/>
</dbReference>
<gene>
    <name evidence="2" type="ORF">PMAYCL1PPCAC_30660</name>
</gene>
<organism evidence="2 3">
    <name type="scientific">Pristionchus mayeri</name>
    <dbReference type="NCBI Taxonomy" id="1317129"/>
    <lineage>
        <taxon>Eukaryota</taxon>
        <taxon>Metazoa</taxon>
        <taxon>Ecdysozoa</taxon>
        <taxon>Nematoda</taxon>
        <taxon>Chromadorea</taxon>
        <taxon>Rhabditida</taxon>
        <taxon>Rhabditina</taxon>
        <taxon>Diplogasteromorpha</taxon>
        <taxon>Diplogasteroidea</taxon>
        <taxon>Neodiplogasteridae</taxon>
        <taxon>Pristionchus</taxon>
    </lineage>
</organism>
<accession>A0AAN5IDW7</accession>
<feature type="compositionally biased region" description="Basic and acidic residues" evidence="1">
    <location>
        <begin position="40"/>
        <end position="61"/>
    </location>
</feature>
<feature type="non-terminal residue" evidence="2">
    <location>
        <position position="82"/>
    </location>
</feature>
<dbReference type="Proteomes" id="UP001328107">
    <property type="component" value="Unassembled WGS sequence"/>
</dbReference>
<feature type="region of interest" description="Disordered" evidence="1">
    <location>
        <begin position="39"/>
        <end position="82"/>
    </location>
</feature>
<evidence type="ECO:0000313" key="3">
    <source>
        <dbReference type="Proteomes" id="UP001328107"/>
    </source>
</evidence>
<feature type="compositionally biased region" description="Polar residues" evidence="1">
    <location>
        <begin position="63"/>
        <end position="82"/>
    </location>
</feature>
<comment type="caution">
    <text evidence="2">The sequence shown here is derived from an EMBL/GenBank/DDBJ whole genome shotgun (WGS) entry which is preliminary data.</text>
</comment>
<proteinExistence type="predicted"/>
<name>A0AAN5IDW7_9BILA</name>
<protein>
    <submittedName>
        <fullName evidence="2">Uncharacterized protein</fullName>
    </submittedName>
</protein>
<keyword evidence="3" id="KW-1185">Reference proteome</keyword>
<evidence type="ECO:0000256" key="1">
    <source>
        <dbReference type="SAM" id="MobiDB-lite"/>
    </source>
</evidence>
<sequence>PNLQMGLPLKKIVGEKRVHIHAFGSDHLNSLSSSNSISLHDVREEESHRPFSVIRADDHSSSQRHLPSNRSAAVSEQPQQRS</sequence>